<keyword evidence="1" id="KW-0808">Transferase</keyword>
<keyword evidence="2" id="KW-1185">Reference proteome</keyword>
<dbReference type="GO" id="GO:0016301">
    <property type="term" value="F:kinase activity"/>
    <property type="evidence" value="ECO:0007669"/>
    <property type="project" value="UniProtKB-KW"/>
</dbReference>
<feature type="non-terminal residue" evidence="1">
    <location>
        <position position="66"/>
    </location>
</feature>
<comment type="caution">
    <text evidence="1">The sequence shown here is derived from an EMBL/GenBank/DDBJ whole genome shotgun (WGS) entry which is preliminary data.</text>
</comment>
<accession>A0ABU9GDK6</accession>
<gene>
    <name evidence="1" type="ORF">V6242_18310</name>
</gene>
<keyword evidence="1" id="KW-0418">Kinase</keyword>
<dbReference type="Gene3D" id="1.10.287.130">
    <property type="match status" value="1"/>
</dbReference>
<reference evidence="1 2" key="1">
    <citation type="submission" date="2024-02" db="EMBL/GenBank/DDBJ databases">
        <title>Bacteria isolated from the canopy kelp, Nereocystis luetkeana.</title>
        <authorList>
            <person name="Pfister C.A."/>
            <person name="Younker I.T."/>
            <person name="Light S.H."/>
        </authorList>
    </citation>
    <scope>NUCLEOTIDE SEQUENCE [LARGE SCALE GENOMIC DNA]</scope>
    <source>
        <strain evidence="1 2">TI.4.07</strain>
    </source>
</reference>
<sequence length="66" mass="7217">MTSGRRVRVESASLGDVPGQLLIFVDLSDAYLLLKKLSHHERLSNMGKLVAALAHQIRTPLSSATF</sequence>
<protein>
    <submittedName>
        <fullName evidence="1">PAS domain-containing sensor histidine kinase</fullName>
    </submittedName>
</protein>
<evidence type="ECO:0000313" key="1">
    <source>
        <dbReference type="EMBL" id="MEL0615087.1"/>
    </source>
</evidence>
<proteinExistence type="predicted"/>
<dbReference type="Proteomes" id="UP001379949">
    <property type="component" value="Unassembled WGS sequence"/>
</dbReference>
<organism evidence="1 2">
    <name type="scientific">Marinomonas arenicola</name>
    <dbReference type="NCBI Taxonomy" id="569601"/>
    <lineage>
        <taxon>Bacteria</taxon>
        <taxon>Pseudomonadati</taxon>
        <taxon>Pseudomonadota</taxon>
        <taxon>Gammaproteobacteria</taxon>
        <taxon>Oceanospirillales</taxon>
        <taxon>Oceanospirillaceae</taxon>
        <taxon>Marinomonas</taxon>
    </lineage>
</organism>
<dbReference type="EMBL" id="JBAKAR010000271">
    <property type="protein sequence ID" value="MEL0615087.1"/>
    <property type="molecule type" value="Genomic_DNA"/>
</dbReference>
<evidence type="ECO:0000313" key="2">
    <source>
        <dbReference type="Proteomes" id="UP001379949"/>
    </source>
</evidence>
<name>A0ABU9GDK6_9GAMM</name>